<dbReference type="PATRIC" id="fig|479117.4.peg.41"/>
<comment type="similarity">
    <text evidence="2">Belongs to the CPA3 antiporters (TC 2.A.63) subunit E family.</text>
</comment>
<dbReference type="NCBIfam" id="NF006521">
    <property type="entry name" value="PRK08965.1-5"/>
    <property type="match status" value="1"/>
</dbReference>
<evidence type="ECO:0000256" key="7">
    <source>
        <dbReference type="SAM" id="MobiDB-lite"/>
    </source>
</evidence>
<keyword evidence="3" id="KW-1003">Cell membrane</keyword>
<evidence type="ECO:0000256" key="3">
    <source>
        <dbReference type="ARBA" id="ARBA00022475"/>
    </source>
</evidence>
<keyword evidence="5 8" id="KW-1133">Transmembrane helix</keyword>
<comment type="subcellular location">
    <subcellularLocation>
        <location evidence="1">Cell membrane</location>
        <topology evidence="1">Multi-pass membrane protein</topology>
    </subcellularLocation>
</comment>
<dbReference type="InterPro" id="IPR002758">
    <property type="entry name" value="Cation_antiport_E"/>
</dbReference>
<feature type="transmembrane region" description="Helical" evidence="8">
    <location>
        <begin position="55"/>
        <end position="74"/>
    </location>
</feature>
<feature type="compositionally biased region" description="Basic and acidic residues" evidence="7">
    <location>
        <begin position="216"/>
        <end position="230"/>
    </location>
</feature>
<evidence type="ECO:0000256" key="5">
    <source>
        <dbReference type="ARBA" id="ARBA00022989"/>
    </source>
</evidence>
<keyword evidence="4 8" id="KW-0812">Transmembrane</keyword>
<evidence type="ECO:0000256" key="8">
    <source>
        <dbReference type="SAM" id="Phobius"/>
    </source>
</evidence>
<dbReference type="EMBL" id="LQQC01000001">
    <property type="protein sequence ID" value="KXZ59826.1"/>
    <property type="molecule type" value="Genomic_DNA"/>
</dbReference>
<dbReference type="PANTHER" id="PTHR34584:SF1">
    <property type="entry name" value="NA(+)_H(+) ANTIPORTER SUBUNIT E1"/>
    <property type="match status" value="1"/>
</dbReference>
<name>A0A150HCJ4_9MICO</name>
<evidence type="ECO:0000256" key="2">
    <source>
        <dbReference type="ARBA" id="ARBA00006228"/>
    </source>
</evidence>
<feature type="transmembrane region" description="Helical" evidence="8">
    <location>
        <begin position="86"/>
        <end position="111"/>
    </location>
</feature>
<evidence type="ECO:0000313" key="9">
    <source>
        <dbReference type="EMBL" id="KXZ59826.1"/>
    </source>
</evidence>
<dbReference type="GO" id="GO:0005886">
    <property type="term" value="C:plasma membrane"/>
    <property type="evidence" value="ECO:0007669"/>
    <property type="project" value="UniProtKB-SubCell"/>
</dbReference>
<accession>A0A150HCJ4</accession>
<evidence type="ECO:0000256" key="6">
    <source>
        <dbReference type="ARBA" id="ARBA00023136"/>
    </source>
</evidence>
<gene>
    <name evidence="9" type="ORF">Bravens_00041</name>
</gene>
<proteinExistence type="inferred from homology"/>
<feature type="region of interest" description="Disordered" evidence="7">
    <location>
        <begin position="215"/>
        <end position="249"/>
    </location>
</feature>
<organism evidence="9 10">
    <name type="scientific">Brevibacterium ravenspurgense</name>
    <dbReference type="NCBI Taxonomy" id="479117"/>
    <lineage>
        <taxon>Bacteria</taxon>
        <taxon>Bacillati</taxon>
        <taxon>Actinomycetota</taxon>
        <taxon>Actinomycetes</taxon>
        <taxon>Micrococcales</taxon>
        <taxon>Brevibacteriaceae</taxon>
        <taxon>Brevibacterium</taxon>
    </lineage>
</organism>
<evidence type="ECO:0000313" key="10">
    <source>
        <dbReference type="Proteomes" id="UP000243589"/>
    </source>
</evidence>
<protein>
    <submittedName>
        <fullName evidence="9">Putative monovalent cation/H+ antiporter subunit E</fullName>
    </submittedName>
</protein>
<dbReference type="GO" id="GO:0008324">
    <property type="term" value="F:monoatomic cation transmembrane transporter activity"/>
    <property type="evidence" value="ECO:0007669"/>
    <property type="project" value="InterPro"/>
</dbReference>
<keyword evidence="10" id="KW-1185">Reference proteome</keyword>
<evidence type="ECO:0000256" key="4">
    <source>
        <dbReference type="ARBA" id="ARBA00022692"/>
    </source>
</evidence>
<dbReference type="Pfam" id="PF01899">
    <property type="entry name" value="MNHE"/>
    <property type="match status" value="1"/>
</dbReference>
<feature type="transmembrane region" description="Helical" evidence="8">
    <location>
        <begin position="31"/>
        <end position="49"/>
    </location>
</feature>
<reference evidence="9 10" key="1">
    <citation type="submission" date="2016-01" db="EMBL/GenBank/DDBJ databases">
        <title>Use of Whole Genome Sequencing to ascertain that Brevibacterium massiliense (Roux, Raoult 2009) is a later heterotypic synonym of Brevibacterium ravenspurgense (Mages 2008).</title>
        <authorList>
            <person name="Bernier A.-M."/>
            <person name="Burdz T."/>
            <person name="Huynh C."/>
            <person name="Pachecho A.L."/>
            <person name="Wiebe D."/>
            <person name="Bonner C."/>
            <person name="Bernard K."/>
        </authorList>
    </citation>
    <scope>NUCLEOTIDE SEQUENCE [LARGE SCALE GENOMIC DNA]</scope>
    <source>
        <strain evidence="9 10">CCUG56047</strain>
    </source>
</reference>
<evidence type="ECO:0000256" key="1">
    <source>
        <dbReference type="ARBA" id="ARBA00004651"/>
    </source>
</evidence>
<dbReference type="RefSeq" id="WP_062019283.1">
    <property type="nucleotide sequence ID" value="NZ_LQQC01000001.1"/>
</dbReference>
<comment type="caution">
    <text evidence="9">The sequence shown here is derived from an EMBL/GenBank/DDBJ whole genome shotgun (WGS) entry which is preliminary data.</text>
</comment>
<keyword evidence="6 8" id="KW-0472">Membrane</keyword>
<sequence>MTNQKSSQKAESQKSKSAAARTADRKALRWALVRQLLLTTGLVILWIMLWDGWSVVHIVTGIIVAVIVTRLFYLPPIELSGRINPWYFAVYLAWFAWQLARGALQVAAVALRPRKTNPGSVIAVDLHTRSDLLITIIAQTAGLIPGTFVTEVDRARGVIFLHVLDCNTDEQIESARELALEIEVYVIKAMGSLHDIHVLNESRIAQGQKPVLGGRTVKDVKAKSDAKTSGEGKPGVKPAGADTTREDGA</sequence>
<dbReference type="AlphaFoldDB" id="A0A150HCJ4"/>
<dbReference type="Proteomes" id="UP000243589">
    <property type="component" value="Unassembled WGS sequence"/>
</dbReference>
<dbReference type="PANTHER" id="PTHR34584">
    <property type="entry name" value="NA(+)/H(+) ANTIPORTER SUBUNIT E1"/>
    <property type="match status" value="1"/>
</dbReference>